<gene>
    <name evidence="1" type="ORF">Esi_0033_0054</name>
</gene>
<dbReference type="EMBL" id="FN649732">
    <property type="protein sequence ID" value="CBJ26437.1"/>
    <property type="molecule type" value="Genomic_DNA"/>
</dbReference>
<dbReference type="InParanoid" id="D7FXJ6"/>
<dbReference type="EMBL" id="FN648520">
    <property type="protein sequence ID" value="CBJ26437.1"/>
    <property type="molecule type" value="Genomic_DNA"/>
</dbReference>
<dbReference type="AlphaFoldDB" id="D7FXJ6"/>
<reference evidence="1 2" key="1">
    <citation type="journal article" date="2010" name="Nature">
        <title>The Ectocarpus genome and the independent evolution of multicellularity in brown algae.</title>
        <authorList>
            <person name="Cock J.M."/>
            <person name="Sterck L."/>
            <person name="Rouze P."/>
            <person name="Scornet D."/>
            <person name="Allen A.E."/>
            <person name="Amoutzias G."/>
            <person name="Anthouard V."/>
            <person name="Artiguenave F."/>
            <person name="Aury J.M."/>
            <person name="Badger J.H."/>
            <person name="Beszteri B."/>
            <person name="Billiau K."/>
            <person name="Bonnet E."/>
            <person name="Bothwell J.H."/>
            <person name="Bowler C."/>
            <person name="Boyen C."/>
            <person name="Brownlee C."/>
            <person name="Carrano C.J."/>
            <person name="Charrier B."/>
            <person name="Cho G.Y."/>
            <person name="Coelho S.M."/>
            <person name="Collen J."/>
            <person name="Corre E."/>
            <person name="Da Silva C."/>
            <person name="Delage L."/>
            <person name="Delaroque N."/>
            <person name="Dittami S.M."/>
            <person name="Doulbeau S."/>
            <person name="Elias M."/>
            <person name="Farnham G."/>
            <person name="Gachon C.M."/>
            <person name="Gschloessl B."/>
            <person name="Heesch S."/>
            <person name="Jabbari K."/>
            <person name="Jubin C."/>
            <person name="Kawai H."/>
            <person name="Kimura K."/>
            <person name="Kloareg B."/>
            <person name="Kupper F.C."/>
            <person name="Lang D."/>
            <person name="Le Bail A."/>
            <person name="Leblanc C."/>
            <person name="Lerouge P."/>
            <person name="Lohr M."/>
            <person name="Lopez P.J."/>
            <person name="Martens C."/>
            <person name="Maumus F."/>
            <person name="Michel G."/>
            <person name="Miranda-Saavedra D."/>
            <person name="Morales J."/>
            <person name="Moreau H."/>
            <person name="Motomura T."/>
            <person name="Nagasato C."/>
            <person name="Napoli C.A."/>
            <person name="Nelson D.R."/>
            <person name="Nyvall-Collen P."/>
            <person name="Peters A.F."/>
            <person name="Pommier C."/>
            <person name="Potin P."/>
            <person name="Poulain J."/>
            <person name="Quesneville H."/>
            <person name="Read B."/>
            <person name="Rensing S.A."/>
            <person name="Ritter A."/>
            <person name="Rousvoal S."/>
            <person name="Samanta M."/>
            <person name="Samson G."/>
            <person name="Schroeder D.C."/>
            <person name="Segurens B."/>
            <person name="Strittmatter M."/>
            <person name="Tonon T."/>
            <person name="Tregear J.W."/>
            <person name="Valentin K."/>
            <person name="von Dassow P."/>
            <person name="Yamagishi T."/>
            <person name="Van de Peer Y."/>
            <person name="Wincker P."/>
        </authorList>
    </citation>
    <scope>NUCLEOTIDE SEQUENCE [LARGE SCALE GENOMIC DNA]</scope>
    <source>
        <strain evidence="2">Ec32 / CCAP1310/4</strain>
    </source>
</reference>
<proteinExistence type="predicted"/>
<sequence>MVVEKTTEVRAVMRLGMGNAVVVAVSLRRKRRESNTSS</sequence>
<organism evidence="1 2">
    <name type="scientific">Ectocarpus siliculosus</name>
    <name type="common">Brown alga</name>
    <name type="synonym">Conferva siliculosa</name>
    <dbReference type="NCBI Taxonomy" id="2880"/>
    <lineage>
        <taxon>Eukaryota</taxon>
        <taxon>Sar</taxon>
        <taxon>Stramenopiles</taxon>
        <taxon>Ochrophyta</taxon>
        <taxon>PX clade</taxon>
        <taxon>Phaeophyceae</taxon>
        <taxon>Ectocarpales</taxon>
        <taxon>Ectocarpaceae</taxon>
        <taxon>Ectocarpus</taxon>
    </lineage>
</organism>
<protein>
    <submittedName>
        <fullName evidence="1">Uncharacterized protein</fullName>
    </submittedName>
</protein>
<name>D7FXJ6_ECTSI</name>
<evidence type="ECO:0000313" key="1">
    <source>
        <dbReference type="EMBL" id="CBJ26437.1"/>
    </source>
</evidence>
<keyword evidence="2" id="KW-1185">Reference proteome</keyword>
<accession>D7FXJ6</accession>
<evidence type="ECO:0000313" key="2">
    <source>
        <dbReference type="Proteomes" id="UP000002630"/>
    </source>
</evidence>
<dbReference type="Proteomes" id="UP000002630">
    <property type="component" value="Linkage Group LG07"/>
</dbReference>